<feature type="signal peptide" evidence="4">
    <location>
        <begin position="1"/>
        <end position="16"/>
    </location>
</feature>
<evidence type="ECO:0000256" key="1">
    <source>
        <dbReference type="ARBA" id="ARBA00004613"/>
    </source>
</evidence>
<evidence type="ECO:0000256" key="2">
    <source>
        <dbReference type="ARBA" id="ARBA00008098"/>
    </source>
</evidence>
<reference evidence="5" key="1">
    <citation type="submission" date="2018-07" db="EMBL/GenBank/DDBJ databases">
        <authorList>
            <person name="Quirk P.G."/>
            <person name="Krulwich T.A."/>
        </authorList>
    </citation>
    <scope>NUCLEOTIDE SEQUENCE</scope>
</reference>
<dbReference type="GO" id="GO:0005576">
    <property type="term" value="C:extracellular region"/>
    <property type="evidence" value="ECO:0007669"/>
    <property type="project" value="UniProtKB-SubCell"/>
</dbReference>
<dbReference type="Gene3D" id="1.10.238.20">
    <property type="entry name" value="Pheromone/general odorant binding protein domain"/>
    <property type="match status" value="1"/>
</dbReference>
<organism evidence="5">
    <name type="scientific">Culicoides sonorensis</name>
    <name type="common">Biting midge</name>
    <dbReference type="NCBI Taxonomy" id="179676"/>
    <lineage>
        <taxon>Eukaryota</taxon>
        <taxon>Metazoa</taxon>
        <taxon>Ecdysozoa</taxon>
        <taxon>Arthropoda</taxon>
        <taxon>Hexapoda</taxon>
        <taxon>Insecta</taxon>
        <taxon>Pterygota</taxon>
        <taxon>Neoptera</taxon>
        <taxon>Endopterygota</taxon>
        <taxon>Diptera</taxon>
        <taxon>Nematocera</taxon>
        <taxon>Chironomoidea</taxon>
        <taxon>Ceratopogonidae</taxon>
        <taxon>Ceratopogoninae</taxon>
        <taxon>Culicoides</taxon>
        <taxon>Monoculicoides</taxon>
    </lineage>
</organism>
<dbReference type="InterPro" id="IPR036728">
    <property type="entry name" value="PBP_GOBP_sf"/>
</dbReference>
<dbReference type="InterPro" id="IPR006170">
    <property type="entry name" value="PBP/GOBP"/>
</dbReference>
<name>A0A336MGP2_CULSO</name>
<comment type="subcellular location">
    <subcellularLocation>
        <location evidence="1">Secreted</location>
    </subcellularLocation>
</comment>
<dbReference type="VEuPathDB" id="VectorBase:CSON001462"/>
<keyword evidence="4" id="KW-0732">Signal</keyword>
<dbReference type="CDD" id="cd23992">
    <property type="entry name" value="PBP_GOBP"/>
    <property type="match status" value="1"/>
</dbReference>
<accession>A0A336MGP2</accession>
<gene>
    <name evidence="5" type="primary">CSON001462</name>
</gene>
<dbReference type="EMBL" id="UFQT01001224">
    <property type="protein sequence ID" value="SSX29552.1"/>
    <property type="molecule type" value="Genomic_DNA"/>
</dbReference>
<dbReference type="AlphaFoldDB" id="A0A336MGP2"/>
<protein>
    <submittedName>
        <fullName evidence="5">CSON001462 protein</fullName>
    </submittedName>
</protein>
<evidence type="ECO:0000256" key="3">
    <source>
        <dbReference type="ARBA" id="ARBA00022525"/>
    </source>
</evidence>
<proteinExistence type="inferred from homology"/>
<sequence length="138" mass="14834">MKFLITLSIIVAGVLAGPPPPEMVKIITDCLASSALTATPDEVKDILHMKVPIDSQPKKCFIKCFGEKTFVLDNAGKPNSTFLKSAQLPHCFDKTKMTDAVITECGAKTGATPCDVGFEVGKCLWEKAGNPMESSEEE</sequence>
<feature type="chain" id="PRO_5016468902" evidence="4">
    <location>
        <begin position="17"/>
        <end position="138"/>
    </location>
</feature>
<comment type="similarity">
    <text evidence="2">Belongs to the PBP/GOBP family.</text>
</comment>
<evidence type="ECO:0000313" key="5">
    <source>
        <dbReference type="EMBL" id="SSX29552.1"/>
    </source>
</evidence>
<dbReference type="SUPFAM" id="SSF47565">
    <property type="entry name" value="Insect pheromone/odorant-binding proteins"/>
    <property type="match status" value="1"/>
</dbReference>
<keyword evidence="3" id="KW-0964">Secreted</keyword>
<dbReference type="GO" id="GO:0005549">
    <property type="term" value="F:odorant binding"/>
    <property type="evidence" value="ECO:0007669"/>
    <property type="project" value="InterPro"/>
</dbReference>
<evidence type="ECO:0000256" key="4">
    <source>
        <dbReference type="SAM" id="SignalP"/>
    </source>
</evidence>
<dbReference type="Pfam" id="PF01395">
    <property type="entry name" value="PBP_GOBP"/>
    <property type="match status" value="1"/>
</dbReference>